<keyword evidence="2" id="KW-0732">Signal</keyword>
<name>A0AAV2SYY6_CALDB</name>
<evidence type="ECO:0000256" key="1">
    <source>
        <dbReference type="SAM" id="Coils"/>
    </source>
</evidence>
<feature type="chain" id="PRO_5043752295" evidence="2">
    <location>
        <begin position="22"/>
        <end position="106"/>
    </location>
</feature>
<evidence type="ECO:0000313" key="4">
    <source>
        <dbReference type="Proteomes" id="UP001497525"/>
    </source>
</evidence>
<evidence type="ECO:0000256" key="2">
    <source>
        <dbReference type="SAM" id="SignalP"/>
    </source>
</evidence>
<accession>A0AAV2SYY6</accession>
<keyword evidence="1" id="KW-0175">Coiled coil</keyword>
<organism evidence="3 4">
    <name type="scientific">Calicophoron daubneyi</name>
    <name type="common">Rumen fluke</name>
    <name type="synonym">Paramphistomum daubneyi</name>
    <dbReference type="NCBI Taxonomy" id="300641"/>
    <lineage>
        <taxon>Eukaryota</taxon>
        <taxon>Metazoa</taxon>
        <taxon>Spiralia</taxon>
        <taxon>Lophotrochozoa</taxon>
        <taxon>Platyhelminthes</taxon>
        <taxon>Trematoda</taxon>
        <taxon>Digenea</taxon>
        <taxon>Plagiorchiida</taxon>
        <taxon>Pronocephalata</taxon>
        <taxon>Paramphistomoidea</taxon>
        <taxon>Paramphistomidae</taxon>
        <taxon>Calicophoron</taxon>
    </lineage>
</organism>
<sequence length="106" mass="11842">MKTFWLCVLVFTVLLVTLCLKEPGEISCDAGVLSNKKRIIREGRFAGQLVVGRSVTQSKNDAVERSLEQLVEQMANFERVLMEFISQISGTVERLGLSDTHADSRP</sequence>
<proteinExistence type="predicted"/>
<dbReference type="EMBL" id="CAXLJL010000001">
    <property type="protein sequence ID" value="CAL5129435.1"/>
    <property type="molecule type" value="Genomic_DNA"/>
</dbReference>
<feature type="signal peptide" evidence="2">
    <location>
        <begin position="1"/>
        <end position="21"/>
    </location>
</feature>
<reference evidence="3" key="1">
    <citation type="submission" date="2024-06" db="EMBL/GenBank/DDBJ databases">
        <authorList>
            <person name="Liu X."/>
            <person name="Lenzi L."/>
            <person name="Haldenby T S."/>
            <person name="Uol C."/>
        </authorList>
    </citation>
    <scope>NUCLEOTIDE SEQUENCE</scope>
</reference>
<protein>
    <submittedName>
        <fullName evidence="3">Uncharacterized protein</fullName>
    </submittedName>
</protein>
<comment type="caution">
    <text evidence="3">The sequence shown here is derived from an EMBL/GenBank/DDBJ whole genome shotgun (WGS) entry which is preliminary data.</text>
</comment>
<dbReference type="Proteomes" id="UP001497525">
    <property type="component" value="Unassembled WGS sequence"/>
</dbReference>
<dbReference type="AlphaFoldDB" id="A0AAV2SYY6"/>
<gene>
    <name evidence="3" type="ORF">CDAUBV1_LOCUS355</name>
</gene>
<feature type="coiled-coil region" evidence="1">
    <location>
        <begin position="60"/>
        <end position="87"/>
    </location>
</feature>
<evidence type="ECO:0000313" key="3">
    <source>
        <dbReference type="EMBL" id="CAL5129435.1"/>
    </source>
</evidence>